<accession>A0A7J6RY02</accession>
<feature type="non-terminal residue" evidence="2">
    <location>
        <position position="1"/>
    </location>
</feature>
<dbReference type="EMBL" id="JABANM010019023">
    <property type="protein sequence ID" value="KAF4725145.1"/>
    <property type="molecule type" value="Genomic_DNA"/>
</dbReference>
<dbReference type="AlphaFoldDB" id="A0A7J6RY02"/>
<sequence length="130" mass="14693">MRTSLRALRPGRRRAHESEPNLRSTMQRRGRMKSMTDAGRKLVQKGVEVIARQVEHRDAQQLTMMEQTYEGFFTDFDEDCVDHYRAEEKPTFLFDAQRIIGGRQKIGDSHNLGGAGLSVLATGQASLATL</sequence>
<evidence type="ECO:0000313" key="2">
    <source>
        <dbReference type="EMBL" id="KAF4725145.1"/>
    </source>
</evidence>
<feature type="region of interest" description="Disordered" evidence="1">
    <location>
        <begin position="1"/>
        <end position="37"/>
    </location>
</feature>
<reference evidence="2 3" key="1">
    <citation type="submission" date="2020-04" db="EMBL/GenBank/DDBJ databases">
        <title>Perkinsus olseni comparative genomics.</title>
        <authorList>
            <person name="Bogema D.R."/>
        </authorList>
    </citation>
    <scope>NUCLEOTIDE SEQUENCE [LARGE SCALE GENOMIC DNA]</scope>
    <source>
        <strain evidence="2">ATCC PRA-205</strain>
    </source>
</reference>
<name>A0A7J6RY02_PEROL</name>
<comment type="caution">
    <text evidence="2">The sequence shown here is derived from an EMBL/GenBank/DDBJ whole genome shotgun (WGS) entry which is preliminary data.</text>
</comment>
<dbReference type="Proteomes" id="UP000574390">
    <property type="component" value="Unassembled WGS sequence"/>
</dbReference>
<organism evidence="2 3">
    <name type="scientific">Perkinsus olseni</name>
    <name type="common">Perkinsus atlanticus</name>
    <dbReference type="NCBI Taxonomy" id="32597"/>
    <lineage>
        <taxon>Eukaryota</taxon>
        <taxon>Sar</taxon>
        <taxon>Alveolata</taxon>
        <taxon>Perkinsozoa</taxon>
        <taxon>Perkinsea</taxon>
        <taxon>Perkinsida</taxon>
        <taxon>Perkinsidae</taxon>
        <taxon>Perkinsus</taxon>
    </lineage>
</organism>
<protein>
    <submittedName>
        <fullName evidence="2">Potassium voltage-gated channel sub H member 5</fullName>
    </submittedName>
</protein>
<gene>
    <name evidence="2" type="primary">KCNH5_4</name>
    <name evidence="2" type="ORF">FOZ62_022647</name>
</gene>
<evidence type="ECO:0000256" key="1">
    <source>
        <dbReference type="SAM" id="MobiDB-lite"/>
    </source>
</evidence>
<proteinExistence type="predicted"/>
<evidence type="ECO:0000313" key="3">
    <source>
        <dbReference type="Proteomes" id="UP000574390"/>
    </source>
</evidence>